<evidence type="ECO:0000256" key="3">
    <source>
        <dbReference type="ARBA" id="ARBA00023235"/>
    </source>
</evidence>
<accession>A0A1M6CWN5</accession>
<dbReference type="EMBL" id="FQZL01000006">
    <property type="protein sequence ID" value="SHI65417.1"/>
    <property type="molecule type" value="Genomic_DNA"/>
</dbReference>
<gene>
    <name evidence="8" type="ORF">SAMN02745751_00703</name>
</gene>
<evidence type="ECO:0000256" key="5">
    <source>
        <dbReference type="PROSITE-ProRule" id="PRU00182"/>
    </source>
</evidence>
<evidence type="ECO:0000256" key="2">
    <source>
        <dbReference type="ARBA" id="ARBA00010876"/>
    </source>
</evidence>
<dbReference type="GO" id="GO:0120159">
    <property type="term" value="F:rRNA pseudouridine synthase activity"/>
    <property type="evidence" value="ECO:0007669"/>
    <property type="project" value="UniProtKB-ARBA"/>
</dbReference>
<dbReference type="InterPro" id="IPR050188">
    <property type="entry name" value="RluA_PseudoU_synthase"/>
</dbReference>
<evidence type="ECO:0000256" key="6">
    <source>
        <dbReference type="RuleBase" id="RU362028"/>
    </source>
</evidence>
<dbReference type="GO" id="GO:0003723">
    <property type="term" value="F:RNA binding"/>
    <property type="evidence" value="ECO:0007669"/>
    <property type="project" value="UniProtKB-KW"/>
</dbReference>
<evidence type="ECO:0000256" key="4">
    <source>
        <dbReference type="PIRSR" id="PIRSR606225-1"/>
    </source>
</evidence>
<dbReference type="InterPro" id="IPR006224">
    <property type="entry name" value="PsdUridine_synth_RluA-like_CS"/>
</dbReference>
<dbReference type="InterPro" id="IPR020103">
    <property type="entry name" value="PsdUridine_synth_cat_dom_sf"/>
</dbReference>
<dbReference type="PROSITE" id="PS50889">
    <property type="entry name" value="S4"/>
    <property type="match status" value="1"/>
</dbReference>
<dbReference type="InterPro" id="IPR006145">
    <property type="entry name" value="PsdUridine_synth_RsuA/RluA"/>
</dbReference>
<dbReference type="RefSeq" id="WP_073047262.1">
    <property type="nucleotide sequence ID" value="NZ_FQZL01000006.1"/>
</dbReference>
<dbReference type="CDD" id="cd02869">
    <property type="entry name" value="PseudoU_synth_RluA_like"/>
    <property type="match status" value="1"/>
</dbReference>
<proteinExistence type="inferred from homology"/>
<feature type="active site" evidence="4">
    <location>
        <position position="140"/>
    </location>
</feature>
<dbReference type="Pfam" id="PF00849">
    <property type="entry name" value="PseudoU_synth_2"/>
    <property type="match status" value="1"/>
</dbReference>
<dbReference type="PANTHER" id="PTHR21600:SF83">
    <property type="entry name" value="PSEUDOURIDYLATE SYNTHASE RPUSD4, MITOCHONDRIAL"/>
    <property type="match status" value="1"/>
</dbReference>
<keyword evidence="9" id="KW-1185">Reference proteome</keyword>
<dbReference type="PROSITE" id="PS01129">
    <property type="entry name" value="PSI_RLU"/>
    <property type="match status" value="1"/>
</dbReference>
<comment type="catalytic activity">
    <reaction evidence="1 6">
        <text>a uridine in RNA = a pseudouridine in RNA</text>
        <dbReference type="Rhea" id="RHEA:48348"/>
        <dbReference type="Rhea" id="RHEA-COMP:12068"/>
        <dbReference type="Rhea" id="RHEA-COMP:12069"/>
        <dbReference type="ChEBI" id="CHEBI:65314"/>
        <dbReference type="ChEBI" id="CHEBI:65315"/>
    </reaction>
</comment>
<dbReference type="Gene3D" id="3.30.2350.10">
    <property type="entry name" value="Pseudouridine synthase"/>
    <property type="match status" value="1"/>
</dbReference>
<comment type="function">
    <text evidence="6">Responsible for synthesis of pseudouridine from uracil.</text>
</comment>
<dbReference type="STRING" id="1121476.SAMN02745751_00703"/>
<evidence type="ECO:0000313" key="8">
    <source>
        <dbReference type="EMBL" id="SHI65417.1"/>
    </source>
</evidence>
<evidence type="ECO:0000313" key="9">
    <source>
        <dbReference type="Proteomes" id="UP000184052"/>
    </source>
</evidence>
<dbReference type="GO" id="GO:0000455">
    <property type="term" value="P:enzyme-directed rRNA pseudouridine synthesis"/>
    <property type="evidence" value="ECO:0007669"/>
    <property type="project" value="UniProtKB-ARBA"/>
</dbReference>
<dbReference type="PANTHER" id="PTHR21600">
    <property type="entry name" value="MITOCHONDRIAL RNA PSEUDOURIDINE SYNTHASE"/>
    <property type="match status" value="1"/>
</dbReference>
<dbReference type="AlphaFoldDB" id="A0A1M6CWN5"/>
<sequence length="309" mass="35628">MKTIKIDRNEEKQRIDRFLKKYLNKAPSTFIYKILRKKYIKVNGKRVKEEYFLESGDIVEIYLADDTIEKFRESKSYVENKGELDIVYEDSNILLVNKPAGIDVQPSGDGRISLVDKLLAYLDEADGAGTFRPSFCNRLDRNTTGIIIAAKNYNSLKEMNENIRNRNLNKYYYSIVKGEISRNVEIGGFLRKRSDVNKVEVINAAEEGYKEITTRIRPVSCSNGFTEIEVQLITGRTHQIRAHLSSIGHPLVGDVKYGGKMKGVKRYLLHSKKLEFRGFKGKLEYLNGKVFETNCPENYLKLKKELMDQ</sequence>
<dbReference type="InterPro" id="IPR036986">
    <property type="entry name" value="S4_RNA-bd_sf"/>
</dbReference>
<dbReference type="SUPFAM" id="SSF55120">
    <property type="entry name" value="Pseudouridine synthase"/>
    <property type="match status" value="1"/>
</dbReference>
<dbReference type="EC" id="5.4.99.-" evidence="6"/>
<dbReference type="SMART" id="SM00363">
    <property type="entry name" value="S4"/>
    <property type="match status" value="1"/>
</dbReference>
<dbReference type="NCBIfam" id="TIGR00005">
    <property type="entry name" value="rluA_subfam"/>
    <property type="match status" value="1"/>
</dbReference>
<keyword evidence="3 6" id="KW-0413">Isomerase</keyword>
<protein>
    <recommendedName>
        <fullName evidence="6">Pseudouridine synthase</fullName>
        <ecNumber evidence="6">5.4.99.-</ecNumber>
    </recommendedName>
</protein>
<dbReference type="InterPro" id="IPR002942">
    <property type="entry name" value="S4_RNA-bd"/>
</dbReference>
<comment type="similarity">
    <text evidence="2 6">Belongs to the pseudouridine synthase RluA family.</text>
</comment>
<evidence type="ECO:0000259" key="7">
    <source>
        <dbReference type="SMART" id="SM00363"/>
    </source>
</evidence>
<evidence type="ECO:0000256" key="1">
    <source>
        <dbReference type="ARBA" id="ARBA00000073"/>
    </source>
</evidence>
<dbReference type="Proteomes" id="UP000184052">
    <property type="component" value="Unassembled WGS sequence"/>
</dbReference>
<name>A0A1M6CWN5_9FIRM</name>
<dbReference type="Gene3D" id="3.10.290.10">
    <property type="entry name" value="RNA-binding S4 domain"/>
    <property type="match status" value="1"/>
</dbReference>
<keyword evidence="5" id="KW-0694">RNA-binding</keyword>
<dbReference type="CDD" id="cd00165">
    <property type="entry name" value="S4"/>
    <property type="match status" value="1"/>
</dbReference>
<dbReference type="Pfam" id="PF01479">
    <property type="entry name" value="S4"/>
    <property type="match status" value="1"/>
</dbReference>
<dbReference type="SUPFAM" id="SSF55174">
    <property type="entry name" value="Alpha-L RNA-binding motif"/>
    <property type="match status" value="1"/>
</dbReference>
<feature type="domain" description="RNA-binding S4" evidence="7">
    <location>
        <begin position="13"/>
        <end position="78"/>
    </location>
</feature>
<reference evidence="8 9" key="1">
    <citation type="submission" date="2016-11" db="EMBL/GenBank/DDBJ databases">
        <authorList>
            <person name="Jaros S."/>
            <person name="Januszkiewicz K."/>
            <person name="Wedrychowicz H."/>
        </authorList>
    </citation>
    <scope>NUCLEOTIDE SEQUENCE [LARGE SCALE GENOMIC DNA]</scope>
    <source>
        <strain evidence="8 9">DSM 17477</strain>
    </source>
</reference>
<organism evidence="8 9">
    <name type="scientific">Dethiosulfatibacter aminovorans DSM 17477</name>
    <dbReference type="NCBI Taxonomy" id="1121476"/>
    <lineage>
        <taxon>Bacteria</taxon>
        <taxon>Bacillati</taxon>
        <taxon>Bacillota</taxon>
        <taxon>Tissierellia</taxon>
        <taxon>Dethiosulfatibacter</taxon>
    </lineage>
</organism>
<dbReference type="InterPro" id="IPR006225">
    <property type="entry name" value="PsdUridine_synth_RluC/D"/>
</dbReference>